<proteinExistence type="inferred from homology"/>
<dbReference type="Gene3D" id="3.50.50.60">
    <property type="entry name" value="FAD/NAD(P)-binding domain"/>
    <property type="match status" value="3"/>
</dbReference>
<sequence length="494" mass="53985">MNTAPDIVIIGSGMGGASLAAGLAPTGAKITILERGYRIPDDAPARDPWRIYTNSAFRAPETWLDGQGNPFEPGNYYNVGGNSKLYGAVLIRYREEDFSALEHYDGVSPAWPIAYDELSPWYDAAEQLFQVRGDTASDPTEPPHGRPYPFPPIPDEEAIRIARRRLEQAGVRPFSLPLGVDIDRWLDAGYTGWDGYPDLRCGKMDAETCALEAAMAHDNVTLVTGAEVTALRTGYKSGRIDEVHYSKDGEEICLTPGVVALCAGAVQSAALLLRSGVANLSDYVGRCFMNHNATAMIAIDPRFRNTSVYQKTFGLNDWYLDDGEDGKPLGNVQLLGRVTPDILKIQVPQLPKFAARWISGHALDLYLISEDLPDPESRVVLKDGKIQLIWQRSNMTAHRKLVEKTRKTLREAGFPLVLSRLFDGRVPSHQCGTVRMGDDPANSVLNPDCRSWDHPNLFVADAGALPTSAAVNPALTVAALALRAAETIKKDLAA</sequence>
<evidence type="ECO:0000313" key="8">
    <source>
        <dbReference type="EMBL" id="CTQ45983.1"/>
    </source>
</evidence>
<dbReference type="Proteomes" id="UP000048926">
    <property type="component" value="Unassembled WGS sequence"/>
</dbReference>
<dbReference type="InterPro" id="IPR036188">
    <property type="entry name" value="FAD/NAD-bd_sf"/>
</dbReference>
<dbReference type="SUPFAM" id="SSF51905">
    <property type="entry name" value="FAD/NAD(P)-binding domain"/>
    <property type="match status" value="1"/>
</dbReference>
<dbReference type="EC" id="1.1.3.-" evidence="8"/>
<evidence type="ECO:0000256" key="4">
    <source>
        <dbReference type="ARBA" id="ARBA00022827"/>
    </source>
</evidence>
<name>A0A0M6Y8W7_9HYPH</name>
<keyword evidence="5 8" id="KW-0560">Oxidoreductase</keyword>
<keyword evidence="4" id="KW-0274">FAD</keyword>
<keyword evidence="3" id="KW-0285">Flavoprotein</keyword>
<evidence type="ECO:0000256" key="5">
    <source>
        <dbReference type="ARBA" id="ARBA00023002"/>
    </source>
</evidence>
<gene>
    <name evidence="8" type="primary">livQ_2</name>
    <name evidence="8" type="ORF">LAL4801_04438</name>
</gene>
<dbReference type="PANTHER" id="PTHR42784">
    <property type="entry name" value="PYRANOSE 2-OXIDASE"/>
    <property type="match status" value="1"/>
</dbReference>
<dbReference type="Pfam" id="PF05199">
    <property type="entry name" value="GMC_oxred_C"/>
    <property type="match status" value="1"/>
</dbReference>
<accession>A0A0M6Y8W7</accession>
<dbReference type="GO" id="GO:0016614">
    <property type="term" value="F:oxidoreductase activity, acting on CH-OH group of donors"/>
    <property type="evidence" value="ECO:0007669"/>
    <property type="project" value="InterPro"/>
</dbReference>
<dbReference type="RefSeq" id="WP_055659651.1">
    <property type="nucleotide sequence ID" value="NZ_CXST01000003.1"/>
</dbReference>
<dbReference type="InterPro" id="IPR051473">
    <property type="entry name" value="P2Ox-like"/>
</dbReference>
<evidence type="ECO:0000259" key="7">
    <source>
        <dbReference type="Pfam" id="PF05199"/>
    </source>
</evidence>
<feature type="domain" description="Glucose-methanol-choline oxidoreductase C-terminal" evidence="7">
    <location>
        <begin position="428"/>
        <end position="481"/>
    </location>
</feature>
<evidence type="ECO:0000256" key="3">
    <source>
        <dbReference type="ARBA" id="ARBA00022630"/>
    </source>
</evidence>
<keyword evidence="9" id="KW-1185">Reference proteome</keyword>
<dbReference type="GO" id="GO:0050660">
    <property type="term" value="F:flavin adenine dinucleotide binding"/>
    <property type="evidence" value="ECO:0007669"/>
    <property type="project" value="InterPro"/>
</dbReference>
<dbReference type="InterPro" id="IPR000172">
    <property type="entry name" value="GMC_OxRdtase_N"/>
</dbReference>
<dbReference type="InterPro" id="IPR007867">
    <property type="entry name" value="GMC_OxRtase_C"/>
</dbReference>
<evidence type="ECO:0000313" key="9">
    <source>
        <dbReference type="Proteomes" id="UP000048926"/>
    </source>
</evidence>
<reference evidence="9" key="1">
    <citation type="submission" date="2015-07" db="EMBL/GenBank/DDBJ databases">
        <authorList>
            <person name="Rodrigo-Torres Lidia"/>
            <person name="Arahal R.David."/>
        </authorList>
    </citation>
    <scope>NUCLEOTIDE SEQUENCE [LARGE SCALE GENOMIC DNA]</scope>
    <source>
        <strain evidence="9">CECT 4801</strain>
    </source>
</reference>
<evidence type="ECO:0000256" key="2">
    <source>
        <dbReference type="ARBA" id="ARBA00010790"/>
    </source>
</evidence>
<organism evidence="8 9">
    <name type="scientific">Roseibium aggregatum</name>
    <dbReference type="NCBI Taxonomy" id="187304"/>
    <lineage>
        <taxon>Bacteria</taxon>
        <taxon>Pseudomonadati</taxon>
        <taxon>Pseudomonadota</taxon>
        <taxon>Alphaproteobacteria</taxon>
        <taxon>Hyphomicrobiales</taxon>
        <taxon>Stappiaceae</taxon>
        <taxon>Roseibium</taxon>
    </lineage>
</organism>
<comment type="similarity">
    <text evidence="2">Belongs to the GMC oxidoreductase family.</text>
</comment>
<evidence type="ECO:0000259" key="6">
    <source>
        <dbReference type="Pfam" id="PF00732"/>
    </source>
</evidence>
<dbReference type="AlphaFoldDB" id="A0A0M6Y8W7"/>
<dbReference type="OrthoDB" id="9798604at2"/>
<dbReference type="PANTHER" id="PTHR42784:SF1">
    <property type="entry name" value="PYRANOSE 2-OXIDASE"/>
    <property type="match status" value="1"/>
</dbReference>
<dbReference type="EMBL" id="CXST01000003">
    <property type="protein sequence ID" value="CTQ45983.1"/>
    <property type="molecule type" value="Genomic_DNA"/>
</dbReference>
<protein>
    <submittedName>
        <fullName evidence="8">6'''-hydroxyparomomycin C oxidase</fullName>
        <ecNumber evidence="8">1.1.3.-</ecNumber>
    </submittedName>
</protein>
<feature type="domain" description="Glucose-methanol-choline oxidoreductase N-terminal" evidence="6">
    <location>
        <begin position="202"/>
        <end position="291"/>
    </location>
</feature>
<dbReference type="Pfam" id="PF00732">
    <property type="entry name" value="GMC_oxred_N"/>
    <property type="match status" value="1"/>
</dbReference>
<comment type="cofactor">
    <cofactor evidence="1">
        <name>FAD</name>
        <dbReference type="ChEBI" id="CHEBI:57692"/>
    </cofactor>
</comment>
<dbReference type="STRING" id="187304.B0E33_14710"/>
<evidence type="ECO:0000256" key="1">
    <source>
        <dbReference type="ARBA" id="ARBA00001974"/>
    </source>
</evidence>